<dbReference type="NCBIfam" id="NF005621">
    <property type="entry name" value="PRK07375.1-6"/>
    <property type="match status" value="1"/>
</dbReference>
<reference evidence="7" key="2">
    <citation type="submission" date="2020-09" db="EMBL/GenBank/DDBJ databases">
        <authorList>
            <person name="Sun Q."/>
            <person name="Zhou Y."/>
        </authorList>
    </citation>
    <scope>NUCLEOTIDE SEQUENCE</scope>
    <source>
        <strain evidence="7">CGMCC 1.14988</strain>
    </source>
</reference>
<evidence type="ECO:0000256" key="2">
    <source>
        <dbReference type="ARBA" id="ARBA00010388"/>
    </source>
</evidence>
<sequence>MIELFLARYIYVLVLALLAIGLYGMLAKGDLVKKVIGMTIFTTAIYLFFIEGSVQEGATAPIIDPALGSDPAQYVDPLPHLLILTAIVVGVGVVGVALSLLVRLYRAHGTLDEAVIADRLSGRADPIGAPTEDTRPDDQTGR</sequence>
<feature type="transmembrane region" description="Helical" evidence="6">
    <location>
        <begin position="31"/>
        <end position="49"/>
    </location>
</feature>
<comment type="caution">
    <text evidence="7">The sequence shown here is derived from an EMBL/GenBank/DDBJ whole genome shotgun (WGS) entry which is preliminary data.</text>
</comment>
<dbReference type="PANTHER" id="PTHR34583">
    <property type="entry name" value="ANTIPORTER SUBUNIT MNHC2-RELATED"/>
    <property type="match status" value="1"/>
</dbReference>
<dbReference type="InterPro" id="IPR050601">
    <property type="entry name" value="CPA3_antiporter_subunitC"/>
</dbReference>
<evidence type="ECO:0000256" key="5">
    <source>
        <dbReference type="ARBA" id="ARBA00023136"/>
    </source>
</evidence>
<dbReference type="GO" id="GO:0016020">
    <property type="term" value="C:membrane"/>
    <property type="evidence" value="ECO:0007669"/>
    <property type="project" value="UniProtKB-SubCell"/>
</dbReference>
<evidence type="ECO:0000256" key="3">
    <source>
        <dbReference type="ARBA" id="ARBA00022692"/>
    </source>
</evidence>
<dbReference type="InterPro" id="IPR039428">
    <property type="entry name" value="NUOK/Mnh_C1-like"/>
</dbReference>
<dbReference type="Proteomes" id="UP000650511">
    <property type="component" value="Unassembled WGS sequence"/>
</dbReference>
<comment type="subcellular location">
    <subcellularLocation>
        <location evidence="1">Membrane</location>
        <topology evidence="1">Multi-pass membrane protein</topology>
    </subcellularLocation>
</comment>
<feature type="transmembrane region" description="Helical" evidence="6">
    <location>
        <begin position="6"/>
        <end position="24"/>
    </location>
</feature>
<keyword evidence="5 6" id="KW-0472">Membrane</keyword>
<reference evidence="7" key="1">
    <citation type="journal article" date="2014" name="Int. J. Syst. Evol. Microbiol.">
        <title>Complete genome sequence of Corynebacterium casei LMG S-19264T (=DSM 44701T), isolated from a smear-ripened cheese.</title>
        <authorList>
            <consortium name="US DOE Joint Genome Institute (JGI-PGF)"/>
            <person name="Walter F."/>
            <person name="Albersmeier A."/>
            <person name="Kalinowski J."/>
            <person name="Ruckert C."/>
        </authorList>
    </citation>
    <scope>NUCLEOTIDE SEQUENCE</scope>
    <source>
        <strain evidence="7">CGMCC 1.14988</strain>
    </source>
</reference>
<dbReference type="EMBL" id="BMHA01000004">
    <property type="protein sequence ID" value="GGI05262.1"/>
    <property type="molecule type" value="Genomic_DNA"/>
</dbReference>
<keyword evidence="3 6" id="KW-0812">Transmembrane</keyword>
<dbReference type="AlphaFoldDB" id="A0A8J3EX88"/>
<evidence type="ECO:0000256" key="1">
    <source>
        <dbReference type="ARBA" id="ARBA00004141"/>
    </source>
</evidence>
<evidence type="ECO:0000256" key="6">
    <source>
        <dbReference type="SAM" id="Phobius"/>
    </source>
</evidence>
<evidence type="ECO:0000313" key="8">
    <source>
        <dbReference type="Proteomes" id="UP000650511"/>
    </source>
</evidence>
<organism evidence="7 8">
    <name type="scientific">Egicoccus halophilus</name>
    <dbReference type="NCBI Taxonomy" id="1670830"/>
    <lineage>
        <taxon>Bacteria</taxon>
        <taxon>Bacillati</taxon>
        <taxon>Actinomycetota</taxon>
        <taxon>Nitriliruptoria</taxon>
        <taxon>Egicoccales</taxon>
        <taxon>Egicoccaceae</taxon>
        <taxon>Egicoccus</taxon>
    </lineage>
</organism>
<dbReference type="RefSeq" id="WP_130649427.1">
    <property type="nucleotide sequence ID" value="NZ_BMHA01000004.1"/>
</dbReference>
<feature type="transmembrane region" description="Helical" evidence="6">
    <location>
        <begin position="81"/>
        <end position="102"/>
    </location>
</feature>
<protein>
    <submittedName>
        <fullName evidence="7">Cation:proton antiporter</fullName>
    </submittedName>
</protein>
<proteinExistence type="inferred from homology"/>
<gene>
    <name evidence="7" type="ORF">GCM10011354_13220</name>
</gene>
<dbReference type="Pfam" id="PF00420">
    <property type="entry name" value="Oxidored_q2"/>
    <property type="match status" value="1"/>
</dbReference>
<evidence type="ECO:0000313" key="7">
    <source>
        <dbReference type="EMBL" id="GGI05262.1"/>
    </source>
</evidence>
<dbReference type="Gene3D" id="1.10.287.3510">
    <property type="match status" value="1"/>
</dbReference>
<evidence type="ECO:0000256" key="4">
    <source>
        <dbReference type="ARBA" id="ARBA00022989"/>
    </source>
</evidence>
<comment type="similarity">
    <text evidence="2">Belongs to the CPA3 antiporters (TC 2.A.63) subunit C family.</text>
</comment>
<dbReference type="OrthoDB" id="9799219at2"/>
<accession>A0A8J3EX88</accession>
<name>A0A8J3EX88_9ACTN</name>
<keyword evidence="4 6" id="KW-1133">Transmembrane helix</keyword>
<dbReference type="PANTHER" id="PTHR34583:SF3">
    <property type="entry name" value="MULTISUBUNIT SODIUM_HYDROGEN ANTIPORTER, MNHC SUBUNIT"/>
    <property type="match status" value="1"/>
</dbReference>
<keyword evidence="8" id="KW-1185">Reference proteome</keyword>